<evidence type="ECO:0000313" key="4">
    <source>
        <dbReference type="Proteomes" id="UP000244069"/>
    </source>
</evidence>
<dbReference type="SUPFAM" id="SSF51126">
    <property type="entry name" value="Pectin lyase-like"/>
    <property type="match status" value="1"/>
</dbReference>
<dbReference type="Proteomes" id="UP000244069">
    <property type="component" value="Unassembled WGS sequence"/>
</dbReference>
<feature type="domain" description="Right handed beta helix" evidence="2">
    <location>
        <begin position="169"/>
        <end position="274"/>
    </location>
</feature>
<reference evidence="3 4" key="1">
    <citation type="submission" date="2018-04" db="EMBL/GenBank/DDBJ databases">
        <title>Genomic Encyclopedia of Archaeal and Bacterial Type Strains, Phase II (KMG-II): from individual species to whole genera.</title>
        <authorList>
            <person name="Goeker M."/>
        </authorList>
    </citation>
    <scope>NUCLEOTIDE SEQUENCE [LARGE SCALE GENOMIC DNA]</scope>
    <source>
        <strain evidence="3 4">DSM 29329</strain>
    </source>
</reference>
<evidence type="ECO:0000256" key="1">
    <source>
        <dbReference type="ARBA" id="ARBA00022737"/>
    </source>
</evidence>
<dbReference type="InterPro" id="IPR011050">
    <property type="entry name" value="Pectin_lyase_fold/virulence"/>
</dbReference>
<gene>
    <name evidence="3" type="ORF">C8N44_12552</name>
</gene>
<organism evidence="3 4">
    <name type="scientific">Allosediminivita pacifica</name>
    <dbReference type="NCBI Taxonomy" id="1267769"/>
    <lineage>
        <taxon>Bacteria</taxon>
        <taxon>Pseudomonadati</taxon>
        <taxon>Pseudomonadota</taxon>
        <taxon>Alphaproteobacteria</taxon>
        <taxon>Rhodobacterales</taxon>
        <taxon>Paracoccaceae</taxon>
        <taxon>Allosediminivita</taxon>
    </lineage>
</organism>
<dbReference type="PANTHER" id="PTHR22990:SF15">
    <property type="entry name" value="F-BOX ONLY PROTEIN 10"/>
    <property type="match status" value="1"/>
</dbReference>
<sequence length="440" mass="48302">MQDPRSRSSLEAAIRKFFLVAMLTAYLALPAVITAGSASANQGIAGESVSSSREISAFLQSEPSGTTERLIRLQPGDYAPLVILGGTGPVHLVAADPSKPPHLTGLTIKEGADITFENVVLDYRFDGEQDEIWVAPFRIYDSRNIAFEGVVFDGDIVRGRGAPDSGFAGGKALVAEDVQGLTVENSEIRGFFVGLSIKESSDIRVVGNNFHSMRKDGINFAQVRDVLVEGNTFHSFGRSLASGDHSDMIQLWSTRTTSPSERVTIRNNIFNSGHGYWTQTIFFRNEWVDRGKAGHELFFRDFLIEGNVIINAHLHGISIGESDGLVIRNNTLIRNKGSEAEAFDDVWASPRIGVAERSMNVLIERNVAYDFPKPSGPDWTVRDNYRIQAEHRMEPGFYGRVFYNALAGDPLDLENFQYLSDGPLGGHDIGSQMLQGQGAD</sequence>
<dbReference type="InterPro" id="IPR051550">
    <property type="entry name" value="SCF-Subunits/Alg-Epimerases"/>
</dbReference>
<dbReference type="AlphaFoldDB" id="A0A2T6AG42"/>
<dbReference type="InterPro" id="IPR039448">
    <property type="entry name" value="Beta_helix"/>
</dbReference>
<keyword evidence="4" id="KW-1185">Reference proteome</keyword>
<dbReference type="PANTHER" id="PTHR22990">
    <property type="entry name" value="F-BOX ONLY PROTEIN"/>
    <property type="match status" value="1"/>
</dbReference>
<dbReference type="InterPro" id="IPR006626">
    <property type="entry name" value="PbH1"/>
</dbReference>
<dbReference type="EMBL" id="QBKN01000025">
    <property type="protein sequence ID" value="PTX42756.1"/>
    <property type="molecule type" value="Genomic_DNA"/>
</dbReference>
<dbReference type="Pfam" id="PF13229">
    <property type="entry name" value="Beta_helix"/>
    <property type="match status" value="1"/>
</dbReference>
<proteinExistence type="predicted"/>
<dbReference type="Gene3D" id="2.160.20.10">
    <property type="entry name" value="Single-stranded right-handed beta-helix, Pectin lyase-like"/>
    <property type="match status" value="1"/>
</dbReference>
<comment type="caution">
    <text evidence="3">The sequence shown here is derived from an EMBL/GenBank/DDBJ whole genome shotgun (WGS) entry which is preliminary data.</text>
</comment>
<evidence type="ECO:0000313" key="3">
    <source>
        <dbReference type="EMBL" id="PTX42756.1"/>
    </source>
</evidence>
<name>A0A2T6AG42_9RHOB</name>
<keyword evidence="1" id="KW-0677">Repeat</keyword>
<evidence type="ECO:0000259" key="2">
    <source>
        <dbReference type="Pfam" id="PF13229"/>
    </source>
</evidence>
<dbReference type="InterPro" id="IPR012334">
    <property type="entry name" value="Pectin_lyas_fold"/>
</dbReference>
<dbReference type="SMART" id="SM00710">
    <property type="entry name" value="PbH1"/>
    <property type="match status" value="6"/>
</dbReference>
<protein>
    <submittedName>
        <fullName evidence="3">Parallel beta-helix repeat protein</fullName>
    </submittedName>
</protein>
<accession>A0A2T6AG42</accession>